<feature type="domain" description="Deoxynucleoside kinase" evidence="14">
    <location>
        <begin position="179"/>
        <end position="374"/>
    </location>
</feature>
<evidence type="ECO:0000256" key="6">
    <source>
        <dbReference type="ARBA" id="ARBA00022741"/>
    </source>
</evidence>
<evidence type="ECO:0000256" key="3">
    <source>
        <dbReference type="ARBA" id="ARBA00013253"/>
    </source>
</evidence>
<name>A0A1M4TFK7_9FLAO</name>
<dbReference type="InterPro" id="IPR027417">
    <property type="entry name" value="P-loop_NTPase"/>
</dbReference>
<dbReference type="GO" id="GO:0016301">
    <property type="term" value="F:kinase activity"/>
    <property type="evidence" value="ECO:0007669"/>
    <property type="project" value="UniProtKB-KW"/>
</dbReference>
<dbReference type="Gene3D" id="3.40.50.300">
    <property type="entry name" value="P-loop containing nucleotide triphosphate hydrolases"/>
    <property type="match status" value="1"/>
</dbReference>
<dbReference type="InterPro" id="IPR031314">
    <property type="entry name" value="DNK_dom"/>
</dbReference>
<keyword evidence="7 15" id="KW-0418">Kinase</keyword>
<dbReference type="NCBIfam" id="TIGR01498">
    <property type="entry name" value="folK"/>
    <property type="match status" value="1"/>
</dbReference>
<keyword evidence="9" id="KW-0289">Folate biosynthesis</keyword>
<protein>
    <recommendedName>
        <fullName evidence="4">2-amino-4-hydroxy-6-hydroxymethyldihydropteridine pyrophosphokinase</fullName>
        <ecNumber evidence="3">2.7.6.3</ecNumber>
    </recommendedName>
    <alternativeName>
        <fullName evidence="11">6-hydroxymethyl-7,8-dihydropterin pyrophosphokinase</fullName>
    </alternativeName>
    <alternativeName>
        <fullName evidence="12">7,8-dihydro-6-hydroxymethylpterin-pyrophosphokinase</fullName>
    </alternativeName>
</protein>
<dbReference type="SUPFAM" id="SSF52540">
    <property type="entry name" value="P-loop containing nucleoside triphosphate hydrolases"/>
    <property type="match status" value="1"/>
</dbReference>
<dbReference type="CDD" id="cd01673">
    <property type="entry name" value="dNK"/>
    <property type="match status" value="1"/>
</dbReference>
<evidence type="ECO:0000256" key="5">
    <source>
        <dbReference type="ARBA" id="ARBA00022679"/>
    </source>
</evidence>
<keyword evidence="8" id="KW-0067">ATP-binding</keyword>
<dbReference type="GO" id="GO:0005524">
    <property type="term" value="F:ATP binding"/>
    <property type="evidence" value="ECO:0007669"/>
    <property type="project" value="UniProtKB-KW"/>
</dbReference>
<dbReference type="UniPathway" id="UPA00077">
    <property type="reaction ID" value="UER00155"/>
</dbReference>
<evidence type="ECO:0000256" key="1">
    <source>
        <dbReference type="ARBA" id="ARBA00005051"/>
    </source>
</evidence>
<comment type="pathway">
    <text evidence="1">Cofactor biosynthesis; tetrahydrofolate biosynthesis; 2-amino-4-hydroxy-6-hydroxymethyl-7,8-dihydropteridine diphosphate from 7,8-dihydroneopterin triphosphate: step 4/4.</text>
</comment>
<keyword evidence="5" id="KW-0808">Transferase</keyword>
<dbReference type="GO" id="GO:0046656">
    <property type="term" value="P:folic acid biosynthetic process"/>
    <property type="evidence" value="ECO:0007669"/>
    <property type="project" value="UniProtKB-KW"/>
</dbReference>
<evidence type="ECO:0000259" key="13">
    <source>
        <dbReference type="Pfam" id="PF01288"/>
    </source>
</evidence>
<evidence type="ECO:0000256" key="10">
    <source>
        <dbReference type="ARBA" id="ARBA00029409"/>
    </source>
</evidence>
<dbReference type="STRING" id="1155689.SAMN05444278_101626"/>
<dbReference type="Pfam" id="PF01288">
    <property type="entry name" value="HPPK"/>
    <property type="match status" value="1"/>
</dbReference>
<feature type="domain" description="7,8-dihydro-6-hydroxymethylpterin-pyrophosphokinase" evidence="13">
    <location>
        <begin position="8"/>
        <end position="135"/>
    </location>
</feature>
<evidence type="ECO:0000256" key="8">
    <source>
        <dbReference type="ARBA" id="ARBA00022840"/>
    </source>
</evidence>
<dbReference type="OrthoDB" id="9776634at2"/>
<organism evidence="15 16">
    <name type="scientific">Psychroflexus salarius</name>
    <dbReference type="NCBI Taxonomy" id="1155689"/>
    <lineage>
        <taxon>Bacteria</taxon>
        <taxon>Pseudomonadati</taxon>
        <taxon>Bacteroidota</taxon>
        <taxon>Flavobacteriia</taxon>
        <taxon>Flavobacteriales</taxon>
        <taxon>Flavobacteriaceae</taxon>
        <taxon>Psychroflexus</taxon>
    </lineage>
</organism>
<evidence type="ECO:0000313" key="16">
    <source>
        <dbReference type="Proteomes" id="UP000184462"/>
    </source>
</evidence>
<evidence type="ECO:0000313" key="15">
    <source>
        <dbReference type="EMBL" id="SHE43124.1"/>
    </source>
</evidence>
<comment type="similarity">
    <text evidence="2">Belongs to the HPPK family.</text>
</comment>
<dbReference type="GO" id="GO:0003848">
    <property type="term" value="F:2-amino-4-hydroxy-6-hydroxymethyldihydropteridine diphosphokinase activity"/>
    <property type="evidence" value="ECO:0007669"/>
    <property type="project" value="UniProtKB-EC"/>
</dbReference>
<evidence type="ECO:0000256" key="9">
    <source>
        <dbReference type="ARBA" id="ARBA00022909"/>
    </source>
</evidence>
<sequence length="381" mass="44275">METNKTAYIAIGSNQGQKLQHLQDAIDMIYSEVGDVVRVSKIYKTPAWGFNGNEFLNACIEVITRLTAEDLLRSLLEIELKLGRERIPNQYTNRTIDLDIIFYDRLKLEQEHLVIPHPKLTSRKFVLQPLADLIPYFTHPDFKTNISDLLANTADNSTIEVVTEQLQPKFNQLEKLSFLAIEGNIGSGKTSLSQMISEDFNAKLILERFKDNAFLPKFYEDQKRYAFPLEMSFLADRHQQIADDIAQFDLFTDFVVSDYDVHKSLIFAKVTLEAEEFSLYKKIFNVMYSEIPKPDLYVYLYQSTEQLLENIKKRGRDYEQNIAPDYLEQINTGYLEFIKHQQQLNIKLIDMASIDFVNSRSDYNQLIKTINHSISHLNLNV</sequence>
<dbReference type="Proteomes" id="UP000184462">
    <property type="component" value="Unassembled WGS sequence"/>
</dbReference>
<dbReference type="Gene3D" id="3.30.70.560">
    <property type="entry name" value="7,8-Dihydro-6-hydroxymethylpterin-pyrophosphokinase HPPK"/>
    <property type="match status" value="1"/>
</dbReference>
<gene>
    <name evidence="15" type="ORF">SAMN05444278_101626</name>
</gene>
<dbReference type="CDD" id="cd00483">
    <property type="entry name" value="HPPK"/>
    <property type="match status" value="1"/>
</dbReference>
<dbReference type="SUPFAM" id="SSF55083">
    <property type="entry name" value="6-hydroxymethyl-7,8-dihydropterin pyrophosphokinase, HPPK"/>
    <property type="match status" value="1"/>
</dbReference>
<reference evidence="15 16" key="1">
    <citation type="submission" date="2016-11" db="EMBL/GenBank/DDBJ databases">
        <authorList>
            <person name="Jaros S."/>
            <person name="Januszkiewicz K."/>
            <person name="Wedrychowicz H."/>
        </authorList>
    </citation>
    <scope>NUCLEOTIDE SEQUENCE [LARGE SCALE GENOMIC DNA]</scope>
    <source>
        <strain evidence="15 16">DSM 25661</strain>
    </source>
</reference>
<evidence type="ECO:0000256" key="4">
    <source>
        <dbReference type="ARBA" id="ARBA00016218"/>
    </source>
</evidence>
<dbReference type="RefSeq" id="WP_073191800.1">
    <property type="nucleotide sequence ID" value="NZ_FQTW01000001.1"/>
</dbReference>
<evidence type="ECO:0000256" key="11">
    <source>
        <dbReference type="ARBA" id="ARBA00029766"/>
    </source>
</evidence>
<evidence type="ECO:0000259" key="14">
    <source>
        <dbReference type="Pfam" id="PF01712"/>
    </source>
</evidence>
<dbReference type="GO" id="GO:0046654">
    <property type="term" value="P:tetrahydrofolate biosynthetic process"/>
    <property type="evidence" value="ECO:0007669"/>
    <property type="project" value="UniProtKB-UniPathway"/>
</dbReference>
<proteinExistence type="inferred from homology"/>
<accession>A0A1M4TFK7</accession>
<dbReference type="PANTHER" id="PTHR43071:SF1">
    <property type="entry name" value="2-AMINO-4-HYDROXY-6-HYDROXYMETHYLDIHYDROPTERIDINE PYROPHOSPHOKINASE"/>
    <property type="match status" value="1"/>
</dbReference>
<keyword evidence="6" id="KW-0547">Nucleotide-binding</keyword>
<keyword evidence="16" id="KW-1185">Reference proteome</keyword>
<dbReference type="AlphaFoldDB" id="A0A1M4TFK7"/>
<evidence type="ECO:0000256" key="12">
    <source>
        <dbReference type="ARBA" id="ARBA00033413"/>
    </source>
</evidence>
<dbReference type="InterPro" id="IPR000550">
    <property type="entry name" value="Hppk"/>
</dbReference>
<dbReference type="EC" id="2.7.6.3" evidence="3"/>
<dbReference type="InterPro" id="IPR035907">
    <property type="entry name" value="Hppk_sf"/>
</dbReference>
<dbReference type="Pfam" id="PF01712">
    <property type="entry name" value="dNK"/>
    <property type="match status" value="1"/>
</dbReference>
<dbReference type="EMBL" id="FQTW01000001">
    <property type="protein sequence ID" value="SHE43124.1"/>
    <property type="molecule type" value="Genomic_DNA"/>
</dbReference>
<comment type="function">
    <text evidence="10">Catalyzes the transfer of pyrophosphate from adenosine triphosphate (ATP) to 6-hydroxymethyl-7,8-dihydropterin, an enzymatic step in folate biosynthesis pathway.</text>
</comment>
<evidence type="ECO:0000256" key="2">
    <source>
        <dbReference type="ARBA" id="ARBA00005810"/>
    </source>
</evidence>
<dbReference type="PANTHER" id="PTHR43071">
    <property type="entry name" value="2-AMINO-4-HYDROXY-6-HYDROXYMETHYLDIHYDROPTERIDINE PYROPHOSPHOKINASE"/>
    <property type="match status" value="1"/>
</dbReference>
<evidence type="ECO:0000256" key="7">
    <source>
        <dbReference type="ARBA" id="ARBA00022777"/>
    </source>
</evidence>